<keyword evidence="1" id="KW-0547">Nucleotide-binding</keyword>
<protein>
    <recommendedName>
        <fullName evidence="3">ACT domain-containing protein</fullName>
    </recommendedName>
</protein>
<dbReference type="GO" id="GO:0003984">
    <property type="term" value="F:acetolactate synthase activity"/>
    <property type="evidence" value="ECO:0007669"/>
    <property type="project" value="TreeGrafter"/>
</dbReference>
<dbReference type="Pfam" id="PF06414">
    <property type="entry name" value="Zeta_toxin"/>
    <property type="match status" value="1"/>
</dbReference>
<keyword evidence="2" id="KW-0067">ATP-binding</keyword>
<dbReference type="GO" id="GO:0009097">
    <property type="term" value="P:isoleucine biosynthetic process"/>
    <property type="evidence" value="ECO:0007669"/>
    <property type="project" value="TreeGrafter"/>
</dbReference>
<dbReference type="PROSITE" id="PS51671">
    <property type="entry name" value="ACT"/>
    <property type="match status" value="1"/>
</dbReference>
<dbReference type="InterPro" id="IPR002912">
    <property type="entry name" value="ACT_dom"/>
</dbReference>
<dbReference type="Gene3D" id="3.30.70.260">
    <property type="match status" value="1"/>
</dbReference>
<evidence type="ECO:0000256" key="2">
    <source>
        <dbReference type="ARBA" id="ARBA00022840"/>
    </source>
</evidence>
<dbReference type="PANTHER" id="PTHR30239:SF0">
    <property type="entry name" value="ACETOLACTATE SYNTHASE SMALL SUBUNIT 1, CHLOROPLASTIC"/>
    <property type="match status" value="1"/>
</dbReference>
<organism evidence="4 5">
    <name type="scientific">Aphanomyces euteiches</name>
    <dbReference type="NCBI Taxonomy" id="100861"/>
    <lineage>
        <taxon>Eukaryota</taxon>
        <taxon>Sar</taxon>
        <taxon>Stramenopiles</taxon>
        <taxon>Oomycota</taxon>
        <taxon>Saprolegniomycetes</taxon>
        <taxon>Saprolegniales</taxon>
        <taxon>Verrucalvaceae</taxon>
        <taxon>Aphanomyces</taxon>
    </lineage>
</organism>
<proteinExistence type="predicted"/>
<dbReference type="GO" id="GO:0009099">
    <property type="term" value="P:L-valine biosynthetic process"/>
    <property type="evidence" value="ECO:0007669"/>
    <property type="project" value="TreeGrafter"/>
</dbReference>
<dbReference type="GO" id="GO:0016301">
    <property type="term" value="F:kinase activity"/>
    <property type="evidence" value="ECO:0007669"/>
    <property type="project" value="InterPro"/>
</dbReference>
<dbReference type="Pfam" id="PF22629">
    <property type="entry name" value="ACT_AHAS_ss"/>
    <property type="match status" value="1"/>
</dbReference>
<dbReference type="InterPro" id="IPR054480">
    <property type="entry name" value="AHAS_small-like_ACT"/>
</dbReference>
<evidence type="ECO:0000313" key="5">
    <source>
        <dbReference type="Proteomes" id="UP000481153"/>
    </source>
</evidence>
<dbReference type="GO" id="GO:0005524">
    <property type="term" value="F:ATP binding"/>
    <property type="evidence" value="ECO:0007669"/>
    <property type="project" value="UniProtKB-KW"/>
</dbReference>
<dbReference type="InterPro" id="IPR004789">
    <property type="entry name" value="Acetalactate_synth_ssu"/>
</dbReference>
<accession>A0A6G0XR38</accession>
<dbReference type="AlphaFoldDB" id="A0A6G0XR38"/>
<comment type="caution">
    <text evidence="4">The sequence shown here is derived from an EMBL/GenBank/DDBJ whole genome shotgun (WGS) entry which is preliminary data.</text>
</comment>
<dbReference type="GO" id="GO:0005829">
    <property type="term" value="C:cytosol"/>
    <property type="evidence" value="ECO:0007669"/>
    <property type="project" value="TreeGrafter"/>
</dbReference>
<dbReference type="EMBL" id="VJMJ01000025">
    <property type="protein sequence ID" value="KAF0742762.1"/>
    <property type="molecule type" value="Genomic_DNA"/>
</dbReference>
<reference evidence="4 5" key="1">
    <citation type="submission" date="2019-07" db="EMBL/GenBank/DDBJ databases">
        <title>Genomics analysis of Aphanomyces spp. identifies a new class of oomycete effector associated with host adaptation.</title>
        <authorList>
            <person name="Gaulin E."/>
        </authorList>
    </citation>
    <scope>NUCLEOTIDE SEQUENCE [LARGE SCALE GENOMIC DNA]</scope>
    <source>
        <strain evidence="4 5">ATCC 201684</strain>
    </source>
</reference>
<dbReference type="Gene3D" id="3.40.50.300">
    <property type="entry name" value="P-loop containing nucleotide triphosphate hydrolases"/>
    <property type="match status" value="1"/>
</dbReference>
<name>A0A6G0XR38_9STRA</name>
<sequence>MLILRLCRRSTPCMIRAFSTKERREEERFFSLLVVNRPGTLAQIASAFAALGSNIGSLSVQQTVVPELSRMTIAAIVSEQTTSKILRRLRRMVCVTFFHVTTMQQCLLDEAFVLQSQLLLRLEYSPDKKSDVETILAKYNGKFIEENEPALIAPSDDDDVQPTATVVHIVNAPHLLNTLVHRLTLQGVRIAECQSAGPCFLDIYSQSTLQPKPLQTTLPTTARPTYSIARRDLHDRIATQLFFPSHVPSHLVRPKFILLLGIPGSGKTSILSELDQTERIVLNDFVNFDVDDIIALLPEFYKAMLNVGFGNLQEVDEGDAMDPHVRYNQCQDEAKYILDTNLQQAMLEHRNIILHGSGRSLGKYQTLIRSLDRRYEVQVMCVDIPIELAMERVENRSKGYGRNVPKEFVEDAAMRIRETFPTLARELPYAHVFDSTTWPPVLIWSKQQNRVVVEEPKHPVQQKYGL</sequence>
<dbReference type="PANTHER" id="PTHR30239">
    <property type="entry name" value="ACETOLACTATE SYNTHASE SMALL SUBUNIT"/>
    <property type="match status" value="1"/>
</dbReference>
<feature type="domain" description="ACT" evidence="3">
    <location>
        <begin position="29"/>
        <end position="103"/>
    </location>
</feature>
<dbReference type="InterPro" id="IPR010488">
    <property type="entry name" value="Zeta_toxin_domain"/>
</dbReference>
<keyword evidence="5" id="KW-1185">Reference proteome</keyword>
<dbReference type="VEuPathDB" id="FungiDB:AeMF1_016602"/>
<evidence type="ECO:0000313" key="4">
    <source>
        <dbReference type="EMBL" id="KAF0742762.1"/>
    </source>
</evidence>
<evidence type="ECO:0000259" key="3">
    <source>
        <dbReference type="PROSITE" id="PS51671"/>
    </source>
</evidence>
<evidence type="ECO:0000256" key="1">
    <source>
        <dbReference type="ARBA" id="ARBA00022741"/>
    </source>
</evidence>
<gene>
    <name evidence="4" type="ORF">Ae201684_002461</name>
</gene>
<dbReference type="InterPro" id="IPR027417">
    <property type="entry name" value="P-loop_NTPase"/>
</dbReference>
<dbReference type="InterPro" id="IPR045865">
    <property type="entry name" value="ACT-like_dom_sf"/>
</dbReference>
<dbReference type="Proteomes" id="UP000481153">
    <property type="component" value="Unassembled WGS sequence"/>
</dbReference>
<dbReference type="GO" id="GO:1990610">
    <property type="term" value="F:acetolactate synthase regulator activity"/>
    <property type="evidence" value="ECO:0007669"/>
    <property type="project" value="InterPro"/>
</dbReference>
<dbReference type="SUPFAM" id="SSF55021">
    <property type="entry name" value="ACT-like"/>
    <property type="match status" value="1"/>
</dbReference>
<dbReference type="SUPFAM" id="SSF52540">
    <property type="entry name" value="P-loop containing nucleoside triphosphate hydrolases"/>
    <property type="match status" value="1"/>
</dbReference>